<evidence type="ECO:0000256" key="2">
    <source>
        <dbReference type="ARBA" id="ARBA00022723"/>
    </source>
</evidence>
<dbReference type="GO" id="GO:0016787">
    <property type="term" value="F:hydrolase activity"/>
    <property type="evidence" value="ECO:0007669"/>
    <property type="project" value="UniProtKB-KW"/>
</dbReference>
<dbReference type="SMART" id="SM00849">
    <property type="entry name" value="Lactamase_B"/>
    <property type="match status" value="1"/>
</dbReference>
<evidence type="ECO:0000256" key="3">
    <source>
        <dbReference type="ARBA" id="ARBA00022801"/>
    </source>
</evidence>
<dbReference type="AlphaFoldDB" id="A0A6L3YZY4"/>
<protein>
    <submittedName>
        <fullName evidence="7">MBL fold metallo-hydrolase</fullName>
    </submittedName>
</protein>
<dbReference type="PANTHER" id="PTHR42978:SF6">
    <property type="entry name" value="QUORUM-QUENCHING LACTONASE YTNP-RELATED"/>
    <property type="match status" value="1"/>
</dbReference>
<dbReference type="RefSeq" id="WP_151664464.1">
    <property type="nucleotide sequence ID" value="NZ_WBWS01000044.1"/>
</dbReference>
<dbReference type="EMBL" id="WBWS01000044">
    <property type="protein sequence ID" value="KAB2758403.1"/>
    <property type="molecule type" value="Genomic_DNA"/>
</dbReference>
<evidence type="ECO:0000256" key="5">
    <source>
        <dbReference type="SAM" id="MobiDB-lite"/>
    </source>
</evidence>
<dbReference type="Proteomes" id="UP000481876">
    <property type="component" value="Unassembled WGS sequence"/>
</dbReference>
<keyword evidence="2" id="KW-0479">Metal-binding</keyword>
<dbReference type="InterPro" id="IPR051013">
    <property type="entry name" value="MBL_superfamily_lactonases"/>
</dbReference>
<sequence>MIPGLPRKASTPARPDASDTSRGENVMNRRDHLKLAGFAAVAAATGTISLSGNARAQTAPAVASPLVNLGVYRYRVGEFAVTAIQDGGFAGPPLERVVTNAEFPAVQAALADVFQPTDRFPITFTTLIVETGQHTVAIDAGAAGFFGVSAGHLPAGLTAAGIDPAKVDVVLLSHLHPDHITGLRTASGDLLFPNATIHAPRGELDYWLDEATAGRAAEAARPFFQNAVRVLGPVSSAIVRIAGESEVVPGITAIPAHGHAPGHTVFQIASGTEGLLVIGDVANNPALFVRNPDWQPVFDMDRAMAAETRRRLLDRAAADRLHVAGYHFPFPAHGYIRRDGNGFAFVPSPWTPQFG</sequence>
<dbReference type="Gene3D" id="3.60.15.10">
    <property type="entry name" value="Ribonuclease Z/Hydroxyacylglutathione hydrolase-like"/>
    <property type="match status" value="1"/>
</dbReference>
<accession>A0A6L3YZY4</accession>
<dbReference type="Pfam" id="PF00753">
    <property type="entry name" value="Lactamase_B"/>
    <property type="match status" value="1"/>
</dbReference>
<feature type="compositionally biased region" description="Basic and acidic residues" evidence="5">
    <location>
        <begin position="16"/>
        <end position="27"/>
    </location>
</feature>
<dbReference type="GO" id="GO:0046872">
    <property type="term" value="F:metal ion binding"/>
    <property type="evidence" value="ECO:0007669"/>
    <property type="project" value="UniProtKB-KW"/>
</dbReference>
<organism evidence="7 8">
    <name type="scientific">Brucella anthropi</name>
    <name type="common">Ochrobactrum anthropi</name>
    <dbReference type="NCBI Taxonomy" id="529"/>
    <lineage>
        <taxon>Bacteria</taxon>
        <taxon>Pseudomonadati</taxon>
        <taxon>Pseudomonadota</taxon>
        <taxon>Alphaproteobacteria</taxon>
        <taxon>Hyphomicrobiales</taxon>
        <taxon>Brucellaceae</taxon>
        <taxon>Brucella/Ochrobactrum group</taxon>
        <taxon>Brucella</taxon>
    </lineage>
</organism>
<evidence type="ECO:0000259" key="6">
    <source>
        <dbReference type="SMART" id="SM00849"/>
    </source>
</evidence>
<evidence type="ECO:0000313" key="7">
    <source>
        <dbReference type="EMBL" id="KAB2758403.1"/>
    </source>
</evidence>
<dbReference type="PANTHER" id="PTHR42978">
    <property type="entry name" value="QUORUM-QUENCHING LACTONASE YTNP-RELATED-RELATED"/>
    <property type="match status" value="1"/>
</dbReference>
<name>A0A6L3YZY4_BRUAN</name>
<dbReference type="InterPro" id="IPR036866">
    <property type="entry name" value="RibonucZ/Hydroxyglut_hydro"/>
</dbReference>
<dbReference type="PROSITE" id="PS51318">
    <property type="entry name" value="TAT"/>
    <property type="match status" value="1"/>
</dbReference>
<feature type="domain" description="Metallo-beta-lactamase" evidence="6">
    <location>
        <begin position="122"/>
        <end position="327"/>
    </location>
</feature>
<dbReference type="InterPro" id="IPR001279">
    <property type="entry name" value="Metallo-B-lactamas"/>
</dbReference>
<gene>
    <name evidence="7" type="ORF">F9L04_24680</name>
</gene>
<evidence type="ECO:0000256" key="1">
    <source>
        <dbReference type="ARBA" id="ARBA00007749"/>
    </source>
</evidence>
<proteinExistence type="inferred from homology"/>
<evidence type="ECO:0000256" key="4">
    <source>
        <dbReference type="ARBA" id="ARBA00022833"/>
    </source>
</evidence>
<feature type="region of interest" description="Disordered" evidence="5">
    <location>
        <begin position="1"/>
        <end position="27"/>
    </location>
</feature>
<evidence type="ECO:0000313" key="8">
    <source>
        <dbReference type="Proteomes" id="UP000481876"/>
    </source>
</evidence>
<comment type="caution">
    <text evidence="7">The sequence shown here is derived from an EMBL/GenBank/DDBJ whole genome shotgun (WGS) entry which is preliminary data.</text>
</comment>
<dbReference type="CDD" id="cd07720">
    <property type="entry name" value="OPHC2-like_MBL-fold"/>
    <property type="match status" value="1"/>
</dbReference>
<reference evidence="7 8" key="1">
    <citation type="submission" date="2019-09" db="EMBL/GenBank/DDBJ databases">
        <title>Taxonomic organization of the family Brucellaceae based on a phylogenomic approach.</title>
        <authorList>
            <person name="Leclercq S."/>
            <person name="Cloeckaert A."/>
            <person name="Zygmunt M.S."/>
        </authorList>
    </citation>
    <scope>NUCLEOTIDE SEQUENCE [LARGE SCALE GENOMIC DNA]</scope>
    <source>
        <strain evidence="7 8">LMG 3313</strain>
    </source>
</reference>
<dbReference type="InterPro" id="IPR006311">
    <property type="entry name" value="TAT_signal"/>
</dbReference>
<keyword evidence="3 7" id="KW-0378">Hydrolase</keyword>
<dbReference type="SUPFAM" id="SSF56281">
    <property type="entry name" value="Metallo-hydrolase/oxidoreductase"/>
    <property type="match status" value="1"/>
</dbReference>
<comment type="similarity">
    <text evidence="1">Belongs to the metallo-beta-lactamase superfamily.</text>
</comment>
<keyword evidence="4" id="KW-0862">Zinc</keyword>